<comment type="caution">
    <text evidence="1">The sequence shown here is derived from an EMBL/GenBank/DDBJ whole genome shotgun (WGS) entry which is preliminary data.</text>
</comment>
<protein>
    <submittedName>
        <fullName evidence="1">Uncharacterized protein</fullName>
    </submittedName>
</protein>
<gene>
    <name evidence="1" type="ORF">OLEA9_A109908</name>
</gene>
<sequence length="64" mass="7174">MVNHACLYSCNICGPLSNSIQVTEFTTAMPKCSRFLRITSHLWIGCNNGDHQLSFCQILVNTQI</sequence>
<dbReference type="Gramene" id="OE9A109908T1">
    <property type="protein sequence ID" value="OE9A109908C1"/>
    <property type="gene ID" value="OE9A109908"/>
</dbReference>
<accession>A0A8S0PRD3</accession>
<dbReference type="AlphaFoldDB" id="A0A8S0PRD3"/>
<name>A0A8S0PRD3_OLEEU</name>
<evidence type="ECO:0000313" key="1">
    <source>
        <dbReference type="EMBL" id="CAA2955257.1"/>
    </source>
</evidence>
<organism evidence="1 2">
    <name type="scientific">Olea europaea subsp. europaea</name>
    <dbReference type="NCBI Taxonomy" id="158383"/>
    <lineage>
        <taxon>Eukaryota</taxon>
        <taxon>Viridiplantae</taxon>
        <taxon>Streptophyta</taxon>
        <taxon>Embryophyta</taxon>
        <taxon>Tracheophyta</taxon>
        <taxon>Spermatophyta</taxon>
        <taxon>Magnoliopsida</taxon>
        <taxon>eudicotyledons</taxon>
        <taxon>Gunneridae</taxon>
        <taxon>Pentapetalae</taxon>
        <taxon>asterids</taxon>
        <taxon>lamiids</taxon>
        <taxon>Lamiales</taxon>
        <taxon>Oleaceae</taxon>
        <taxon>Oleeae</taxon>
        <taxon>Olea</taxon>
    </lineage>
</organism>
<dbReference type="Proteomes" id="UP000594638">
    <property type="component" value="Unassembled WGS sequence"/>
</dbReference>
<reference evidence="1 2" key="1">
    <citation type="submission" date="2019-12" db="EMBL/GenBank/DDBJ databases">
        <authorList>
            <person name="Alioto T."/>
            <person name="Alioto T."/>
            <person name="Gomez Garrido J."/>
        </authorList>
    </citation>
    <scope>NUCLEOTIDE SEQUENCE [LARGE SCALE GENOMIC DNA]</scope>
</reference>
<evidence type="ECO:0000313" key="2">
    <source>
        <dbReference type="Proteomes" id="UP000594638"/>
    </source>
</evidence>
<keyword evidence="2" id="KW-1185">Reference proteome</keyword>
<dbReference type="EMBL" id="CACTIH010000144">
    <property type="protein sequence ID" value="CAA2955257.1"/>
    <property type="molecule type" value="Genomic_DNA"/>
</dbReference>
<proteinExistence type="predicted"/>